<evidence type="ECO:0000313" key="3">
    <source>
        <dbReference type="Proteomes" id="UP000821866"/>
    </source>
</evidence>
<organism evidence="2 3">
    <name type="scientific">Rhipicephalus microplus</name>
    <name type="common">Cattle tick</name>
    <name type="synonym">Boophilus microplus</name>
    <dbReference type="NCBI Taxonomy" id="6941"/>
    <lineage>
        <taxon>Eukaryota</taxon>
        <taxon>Metazoa</taxon>
        <taxon>Ecdysozoa</taxon>
        <taxon>Arthropoda</taxon>
        <taxon>Chelicerata</taxon>
        <taxon>Arachnida</taxon>
        <taxon>Acari</taxon>
        <taxon>Parasitiformes</taxon>
        <taxon>Ixodida</taxon>
        <taxon>Ixodoidea</taxon>
        <taxon>Ixodidae</taxon>
        <taxon>Rhipicephalinae</taxon>
        <taxon>Rhipicephalus</taxon>
        <taxon>Boophilus</taxon>
    </lineage>
</organism>
<proteinExistence type="predicted"/>
<reference evidence="2" key="1">
    <citation type="journal article" date="2020" name="Cell">
        <title>Large-Scale Comparative Analyses of Tick Genomes Elucidate Their Genetic Diversity and Vector Capacities.</title>
        <authorList>
            <consortium name="Tick Genome and Microbiome Consortium (TIGMIC)"/>
            <person name="Jia N."/>
            <person name="Wang J."/>
            <person name="Shi W."/>
            <person name="Du L."/>
            <person name="Sun Y."/>
            <person name="Zhan W."/>
            <person name="Jiang J.F."/>
            <person name="Wang Q."/>
            <person name="Zhang B."/>
            <person name="Ji P."/>
            <person name="Bell-Sakyi L."/>
            <person name="Cui X.M."/>
            <person name="Yuan T.T."/>
            <person name="Jiang B.G."/>
            <person name="Yang W.F."/>
            <person name="Lam T.T."/>
            <person name="Chang Q.C."/>
            <person name="Ding S.J."/>
            <person name="Wang X.J."/>
            <person name="Zhu J.G."/>
            <person name="Ruan X.D."/>
            <person name="Zhao L."/>
            <person name="Wei J.T."/>
            <person name="Ye R.Z."/>
            <person name="Que T.C."/>
            <person name="Du C.H."/>
            <person name="Zhou Y.H."/>
            <person name="Cheng J.X."/>
            <person name="Dai P.F."/>
            <person name="Guo W.B."/>
            <person name="Han X.H."/>
            <person name="Huang E.J."/>
            <person name="Li L.F."/>
            <person name="Wei W."/>
            <person name="Gao Y.C."/>
            <person name="Liu J.Z."/>
            <person name="Shao H.Z."/>
            <person name="Wang X."/>
            <person name="Wang C.C."/>
            <person name="Yang T.C."/>
            <person name="Huo Q.B."/>
            <person name="Li W."/>
            <person name="Chen H.Y."/>
            <person name="Chen S.E."/>
            <person name="Zhou L.G."/>
            <person name="Ni X.B."/>
            <person name="Tian J.H."/>
            <person name="Sheng Y."/>
            <person name="Liu T."/>
            <person name="Pan Y.S."/>
            <person name="Xia L.Y."/>
            <person name="Li J."/>
            <person name="Zhao F."/>
            <person name="Cao W.C."/>
        </authorList>
    </citation>
    <scope>NUCLEOTIDE SEQUENCE</scope>
    <source>
        <strain evidence="2">Rmic-2018</strain>
    </source>
</reference>
<protein>
    <submittedName>
        <fullName evidence="2">Uncharacterized protein</fullName>
    </submittedName>
</protein>
<name>A0A9J6EG18_RHIMP</name>
<gene>
    <name evidence="2" type="ORF">HPB51_012074</name>
</gene>
<keyword evidence="3" id="KW-1185">Reference proteome</keyword>
<dbReference type="EMBL" id="JABSTU010000004">
    <property type="protein sequence ID" value="KAH8033403.1"/>
    <property type="molecule type" value="Genomic_DNA"/>
</dbReference>
<accession>A0A9J6EG18</accession>
<evidence type="ECO:0000313" key="2">
    <source>
        <dbReference type="EMBL" id="KAH8033403.1"/>
    </source>
</evidence>
<dbReference type="AlphaFoldDB" id="A0A9J6EG18"/>
<evidence type="ECO:0000256" key="1">
    <source>
        <dbReference type="SAM" id="MobiDB-lite"/>
    </source>
</evidence>
<feature type="compositionally biased region" description="Polar residues" evidence="1">
    <location>
        <begin position="231"/>
        <end position="250"/>
    </location>
</feature>
<comment type="caution">
    <text evidence="2">The sequence shown here is derived from an EMBL/GenBank/DDBJ whole genome shotgun (WGS) entry which is preliminary data.</text>
</comment>
<feature type="region of interest" description="Disordered" evidence="1">
    <location>
        <begin position="228"/>
        <end position="250"/>
    </location>
</feature>
<reference evidence="2" key="2">
    <citation type="submission" date="2021-09" db="EMBL/GenBank/DDBJ databases">
        <authorList>
            <person name="Jia N."/>
            <person name="Wang J."/>
            <person name="Shi W."/>
            <person name="Du L."/>
            <person name="Sun Y."/>
            <person name="Zhan W."/>
            <person name="Jiang J."/>
            <person name="Wang Q."/>
            <person name="Zhang B."/>
            <person name="Ji P."/>
            <person name="Sakyi L.B."/>
            <person name="Cui X."/>
            <person name="Yuan T."/>
            <person name="Jiang B."/>
            <person name="Yang W."/>
            <person name="Lam T.T.-Y."/>
            <person name="Chang Q."/>
            <person name="Ding S."/>
            <person name="Wang X."/>
            <person name="Zhu J."/>
            <person name="Ruan X."/>
            <person name="Zhao L."/>
            <person name="Wei J."/>
            <person name="Que T."/>
            <person name="Du C."/>
            <person name="Cheng J."/>
            <person name="Dai P."/>
            <person name="Han X."/>
            <person name="Huang E."/>
            <person name="Gao Y."/>
            <person name="Liu J."/>
            <person name="Shao H."/>
            <person name="Ye R."/>
            <person name="Li L."/>
            <person name="Wei W."/>
            <person name="Wang X."/>
            <person name="Wang C."/>
            <person name="Huo Q."/>
            <person name="Li W."/>
            <person name="Guo W."/>
            <person name="Chen H."/>
            <person name="Chen S."/>
            <person name="Zhou L."/>
            <person name="Zhou L."/>
            <person name="Ni X."/>
            <person name="Tian J."/>
            <person name="Zhou Y."/>
            <person name="Sheng Y."/>
            <person name="Liu T."/>
            <person name="Pan Y."/>
            <person name="Xia L."/>
            <person name="Li J."/>
            <person name="Zhao F."/>
            <person name="Cao W."/>
        </authorList>
    </citation>
    <scope>NUCLEOTIDE SEQUENCE</scope>
    <source>
        <strain evidence="2">Rmic-2018</strain>
        <tissue evidence="2">Larvae</tissue>
    </source>
</reference>
<dbReference type="Proteomes" id="UP000821866">
    <property type="component" value="Chromosome 2"/>
</dbReference>
<sequence>MTDAVTNQPTPAQPAPPAVPSLCPCATHQRDPPIFSGSGAKATFGKGPSLIRLKTLSDRKSADNSPCCLIVTRPPQACFRHCRRPYAPTFVMRLVAKVLGCDPQVTGLNPGCGSCISDGGENVAMVTNTTIAPTAERLRELTADSDNLGAQDVLYVATTLENIVSAGTIEIQRRLSDLKMATVPCFVDVFEQLDDATRVEAYRLAVSEADILRTEVGQLRSKWEEPKLTTLKDSTPPQTTTHQNHLLTRR</sequence>
<dbReference type="VEuPathDB" id="VectorBase:LOC119160896"/>